<evidence type="ECO:0000256" key="2">
    <source>
        <dbReference type="SAM" id="MobiDB-lite"/>
    </source>
</evidence>
<feature type="compositionally biased region" description="Low complexity" evidence="2">
    <location>
        <begin position="240"/>
        <end position="249"/>
    </location>
</feature>
<reference evidence="4 5" key="1">
    <citation type="submission" date="2021-03" db="EMBL/GenBank/DDBJ databases">
        <title>Leishmania (Mundinia) martiniquensis Genome sequencing and assembly.</title>
        <authorList>
            <person name="Almutairi H."/>
            <person name="Gatherer D."/>
        </authorList>
    </citation>
    <scope>NUCLEOTIDE SEQUENCE [LARGE SCALE GENOMIC DNA]</scope>
    <source>
        <strain evidence="4">LSCM1</strain>
    </source>
</reference>
<feature type="region of interest" description="Disordered" evidence="2">
    <location>
        <begin position="504"/>
        <end position="532"/>
    </location>
</feature>
<comment type="caution">
    <text evidence="4">The sequence shown here is derived from an EMBL/GenBank/DDBJ whole genome shotgun (WGS) entry which is preliminary data.</text>
</comment>
<dbReference type="GO" id="GO:0005871">
    <property type="term" value="C:kinesin complex"/>
    <property type="evidence" value="ECO:0007669"/>
    <property type="project" value="TreeGrafter"/>
</dbReference>
<protein>
    <recommendedName>
        <fullName evidence="3">Kinesin motor domain-containing protein</fullName>
    </recommendedName>
</protein>
<name>A0A836GGA2_9TRYP</name>
<accession>A0A836GGA2</accession>
<evidence type="ECO:0000256" key="1">
    <source>
        <dbReference type="PROSITE-ProRule" id="PRU00283"/>
    </source>
</evidence>
<dbReference type="GO" id="GO:0016887">
    <property type="term" value="F:ATP hydrolysis activity"/>
    <property type="evidence" value="ECO:0007669"/>
    <property type="project" value="TreeGrafter"/>
</dbReference>
<dbReference type="PRINTS" id="PR00380">
    <property type="entry name" value="KINESINHEAVY"/>
</dbReference>
<dbReference type="GO" id="GO:0005524">
    <property type="term" value="F:ATP binding"/>
    <property type="evidence" value="ECO:0007669"/>
    <property type="project" value="UniProtKB-UniRule"/>
</dbReference>
<dbReference type="PANTHER" id="PTHR24115:SF1016">
    <property type="entry name" value="KINESIN FAMILY MEMBER 19A"/>
    <property type="match status" value="1"/>
</dbReference>
<dbReference type="GO" id="GO:0005874">
    <property type="term" value="C:microtubule"/>
    <property type="evidence" value="ECO:0007669"/>
    <property type="project" value="TreeGrafter"/>
</dbReference>
<keyword evidence="1" id="KW-0547">Nucleotide-binding</keyword>
<feature type="region of interest" description="Disordered" evidence="2">
    <location>
        <begin position="995"/>
        <end position="1014"/>
    </location>
</feature>
<keyword evidence="1" id="KW-0067">ATP-binding</keyword>
<dbReference type="Proteomes" id="UP000673552">
    <property type="component" value="Chromosome 17"/>
</dbReference>
<dbReference type="Pfam" id="PF00225">
    <property type="entry name" value="Kinesin"/>
    <property type="match status" value="1"/>
</dbReference>
<dbReference type="PROSITE" id="PS50067">
    <property type="entry name" value="KINESIN_MOTOR_2"/>
    <property type="match status" value="1"/>
</dbReference>
<dbReference type="InterPro" id="IPR001752">
    <property type="entry name" value="Kinesin_motor_dom"/>
</dbReference>
<comment type="similarity">
    <text evidence="1">Belongs to the TRAFAC class myosin-kinesin ATPase superfamily. Kinesin family.</text>
</comment>
<feature type="region of interest" description="Disordered" evidence="2">
    <location>
        <begin position="792"/>
        <end position="845"/>
    </location>
</feature>
<dbReference type="InterPro" id="IPR027417">
    <property type="entry name" value="P-loop_NTPase"/>
</dbReference>
<feature type="region of interest" description="Disordered" evidence="2">
    <location>
        <begin position="225"/>
        <end position="249"/>
    </location>
</feature>
<sequence length="1071" mass="111117">MAAYMPTEAPPRMPYQEEDRIRVYGRVRPPASPEAPLWVTTDGSGMTLHCGSIPSALPQTRATSSRHFSRTDTETQPRSFTLDGVVGDVHDSAARVLFESIAHSCVAGSLLKGTSATVLCCGEKGTGKTTTMFGDAVAHGLCQYILTSLFAAVAAQSEPSTSMFRSAMRAAAPSALNFATPCAAGAAEEEAERGLHTRYSIQLSCLELRGESVVDLLAAAVSDAPSSQTSSPRIAPPPQSALSSSFSSARPNISVDPRGKVVLHNVSKASCCSAADALALVYRSRRAYTSAPSPEASGHVIIIVSVTGEEGEGGGAAHHVVRTAQLYLVDLAAMEQLQHRGAKLQPSLSSKSPSITAAVTAAKSHSSRNANAALRHSLAALKEVIAKLSSSSTEMNGEASKVPPYKQSKLTMLLKGHLGGGCRTLVIAHVRSEEAHQTETIATLQLARQLLHVPQQPTSRVTEDPFALVRRLQRQVAALQAELRLQIELNEHATGSAAALAAVAPGEVSTTKDANGENRRSDKRSGSGAHQRALKSLFSRSSDRIASPTPTAGGAAGDCHPLLGRSASSCATPALSALATHVMNFVAGRIAVLPVTTVVEVRTCFELLRQCIAERDVQLSAALADLRAAESARATAFTAMAASSARSSMSECSSGRPTWSDRPPGAGGTGRRRIGSIRANSASVRDASAADGKRRPSMSSFQGTGTGPLPSGSSSHMTLLSEPSPSMPVRVGGAAGKGYGSAPPAAGLSKDANGDTVSPSLLPGLFAYSARGPADGATTGDAPPVAAAARLGTERITSTDDEAVVTSAHGEASSSLHHARVVSSAPVSRARPSATMNSREGPSPSLAMHSAMQVLRPHSATLVPAVRAALPASSRESHAFCIYTTRTAEGARLVQHLRQEEEALASLRMRRVTTATGGGSRSGIDLADECRYHESQLRCRREALLRNFELWYRAHMCAEGNATSEGDSVSPDHLKVHLVTPPRLTLGTMRRRLQQRSTVGSPSSGGSSGTTRGLVGGTAVGVIDKGTCDGWDAVGSSMPPAASNNVEVDGAGAAALASECFIAAGALSTAC</sequence>
<dbReference type="SUPFAM" id="SSF52540">
    <property type="entry name" value="P-loop containing nucleoside triphosphate hydrolases"/>
    <property type="match status" value="1"/>
</dbReference>
<feature type="region of interest" description="Disordered" evidence="2">
    <location>
        <begin position="57"/>
        <end position="76"/>
    </location>
</feature>
<dbReference type="RefSeq" id="XP_067179589.1">
    <property type="nucleotide sequence ID" value="XM_067322954.1"/>
</dbReference>
<feature type="region of interest" description="Disordered" evidence="2">
    <location>
        <begin position="647"/>
        <end position="739"/>
    </location>
</feature>
<dbReference type="EMBL" id="JAFEUZ010000017">
    <property type="protein sequence ID" value="KAG5481482.1"/>
    <property type="molecule type" value="Genomic_DNA"/>
</dbReference>
<dbReference type="KEGG" id="lmat:92515466"/>
<dbReference type="PANTHER" id="PTHR24115">
    <property type="entry name" value="KINESIN-RELATED"/>
    <property type="match status" value="1"/>
</dbReference>
<proteinExistence type="inferred from homology"/>
<dbReference type="OrthoDB" id="267071at2759"/>
<feature type="binding site" evidence="1">
    <location>
        <begin position="122"/>
        <end position="129"/>
    </location>
    <ligand>
        <name>ATP</name>
        <dbReference type="ChEBI" id="CHEBI:30616"/>
    </ligand>
</feature>
<dbReference type="Gene3D" id="3.40.850.10">
    <property type="entry name" value="Kinesin motor domain"/>
    <property type="match status" value="1"/>
</dbReference>
<feature type="compositionally biased region" description="Polar residues" evidence="2">
    <location>
        <begin position="57"/>
        <end position="66"/>
    </location>
</feature>
<dbReference type="InterPro" id="IPR036961">
    <property type="entry name" value="Kinesin_motor_dom_sf"/>
</dbReference>
<dbReference type="InterPro" id="IPR027640">
    <property type="entry name" value="Kinesin-like_fam"/>
</dbReference>
<evidence type="ECO:0000313" key="5">
    <source>
        <dbReference type="Proteomes" id="UP000673552"/>
    </source>
</evidence>
<evidence type="ECO:0000313" key="4">
    <source>
        <dbReference type="EMBL" id="KAG5481482.1"/>
    </source>
</evidence>
<keyword evidence="1" id="KW-0505">Motor protein</keyword>
<dbReference type="GO" id="GO:0008017">
    <property type="term" value="F:microtubule binding"/>
    <property type="evidence" value="ECO:0007669"/>
    <property type="project" value="InterPro"/>
</dbReference>
<feature type="domain" description="Kinesin motor" evidence="3">
    <location>
        <begin position="20"/>
        <end position="453"/>
    </location>
</feature>
<keyword evidence="5" id="KW-1185">Reference proteome</keyword>
<dbReference type="GO" id="GO:0003777">
    <property type="term" value="F:microtubule motor activity"/>
    <property type="evidence" value="ECO:0007669"/>
    <property type="project" value="InterPro"/>
</dbReference>
<feature type="compositionally biased region" description="Basic and acidic residues" evidence="2">
    <location>
        <begin position="514"/>
        <end position="525"/>
    </location>
</feature>
<organism evidence="4 5">
    <name type="scientific">Leishmania martiniquensis</name>
    <dbReference type="NCBI Taxonomy" id="1580590"/>
    <lineage>
        <taxon>Eukaryota</taxon>
        <taxon>Discoba</taxon>
        <taxon>Euglenozoa</taxon>
        <taxon>Kinetoplastea</taxon>
        <taxon>Metakinetoplastina</taxon>
        <taxon>Trypanosomatida</taxon>
        <taxon>Trypanosomatidae</taxon>
        <taxon>Leishmaniinae</taxon>
        <taxon>Leishmania</taxon>
    </lineage>
</organism>
<dbReference type="GeneID" id="92515466"/>
<feature type="compositionally biased region" description="Low complexity" evidence="2">
    <location>
        <begin position="996"/>
        <end position="1013"/>
    </location>
</feature>
<feature type="compositionally biased region" description="Low complexity" evidence="2">
    <location>
        <begin position="821"/>
        <end position="834"/>
    </location>
</feature>
<evidence type="ECO:0000259" key="3">
    <source>
        <dbReference type="PROSITE" id="PS50067"/>
    </source>
</evidence>
<dbReference type="SMART" id="SM00129">
    <property type="entry name" value="KISc"/>
    <property type="match status" value="1"/>
</dbReference>
<gene>
    <name evidence="4" type="ORF">LSCM1_05499</name>
</gene>
<dbReference type="GO" id="GO:0007018">
    <property type="term" value="P:microtubule-based movement"/>
    <property type="evidence" value="ECO:0007669"/>
    <property type="project" value="InterPro"/>
</dbReference>
<dbReference type="AlphaFoldDB" id="A0A836GGA2"/>